<dbReference type="PANTHER" id="PTHR31234:SF3">
    <property type="entry name" value="LATE EMBRYOGENESIS ABUNDANT (LEA) HYDROXYPROLINE-RICH GLYCOPROTEIN FAMILY"/>
    <property type="match status" value="1"/>
</dbReference>
<comment type="subcellular location">
    <subcellularLocation>
        <location evidence="1">Membrane</location>
    </subcellularLocation>
</comment>
<keyword evidence="4" id="KW-1133">Transmembrane helix</keyword>
<dbReference type="HOGENOM" id="CLU_050605_0_0_1"/>
<feature type="compositionally biased region" description="Pro residues" evidence="3">
    <location>
        <begin position="23"/>
        <end position="42"/>
    </location>
</feature>
<dbReference type="OMA" id="GELKFQH"/>
<evidence type="ECO:0000256" key="1">
    <source>
        <dbReference type="ARBA" id="ARBA00004370"/>
    </source>
</evidence>
<keyword evidence="2 4" id="KW-0472">Membrane</keyword>
<dbReference type="GO" id="GO:0005886">
    <property type="term" value="C:plasma membrane"/>
    <property type="evidence" value="ECO:0007669"/>
    <property type="project" value="TreeGrafter"/>
</dbReference>
<dbReference type="PANTHER" id="PTHR31234">
    <property type="entry name" value="LATE EMBRYOGENESIS ABUNDANT (LEA) HYDROXYPROLINE-RICH GLYCOPROTEIN FAMILY"/>
    <property type="match status" value="1"/>
</dbReference>
<evidence type="ECO:0000313" key="6">
    <source>
        <dbReference type="Proteomes" id="UP000007015"/>
    </source>
</evidence>
<dbReference type="Gramene" id="BGIOSGA003086-TA">
    <property type="protein sequence ID" value="BGIOSGA003086-PA"/>
    <property type="gene ID" value="BGIOSGA003086"/>
</dbReference>
<feature type="compositionally biased region" description="Low complexity" evidence="3">
    <location>
        <begin position="10"/>
        <end position="22"/>
    </location>
</feature>
<dbReference type="STRING" id="39946.A2WMI1"/>
<feature type="transmembrane region" description="Helical" evidence="4">
    <location>
        <begin position="70"/>
        <end position="96"/>
    </location>
</feature>
<evidence type="ECO:0008006" key="7">
    <source>
        <dbReference type="Google" id="ProtNLM"/>
    </source>
</evidence>
<evidence type="ECO:0000256" key="3">
    <source>
        <dbReference type="SAM" id="MobiDB-lite"/>
    </source>
</evidence>
<dbReference type="GO" id="GO:0098542">
    <property type="term" value="P:defense response to other organism"/>
    <property type="evidence" value="ECO:0007669"/>
    <property type="project" value="InterPro"/>
</dbReference>
<feature type="region of interest" description="Disordered" evidence="3">
    <location>
        <begin position="1"/>
        <end position="44"/>
    </location>
</feature>
<name>A2WMI1_ORYSI</name>
<organism evidence="5 6">
    <name type="scientific">Oryza sativa subsp. indica</name>
    <name type="common">Rice</name>
    <dbReference type="NCBI Taxonomy" id="39946"/>
    <lineage>
        <taxon>Eukaryota</taxon>
        <taxon>Viridiplantae</taxon>
        <taxon>Streptophyta</taxon>
        <taxon>Embryophyta</taxon>
        <taxon>Tracheophyta</taxon>
        <taxon>Spermatophyta</taxon>
        <taxon>Magnoliopsida</taxon>
        <taxon>Liliopsida</taxon>
        <taxon>Poales</taxon>
        <taxon>Poaceae</taxon>
        <taxon>BOP clade</taxon>
        <taxon>Oryzoideae</taxon>
        <taxon>Oryzeae</taxon>
        <taxon>Oryzinae</taxon>
        <taxon>Oryza</taxon>
        <taxon>Oryza sativa</taxon>
    </lineage>
</organism>
<dbReference type="InterPro" id="IPR044839">
    <property type="entry name" value="NDR1-like"/>
</dbReference>
<keyword evidence="6" id="KW-1185">Reference proteome</keyword>
<sequence length="336" mass="35826">MQPPPRTRDPAIAIAGDGAARRGPPPMQPPGPPPVRHGPPPVRQQHGYYYEEEQRPLHLHVRPARSSSSALASCLVAAAFLALAVGGAGAALFVLFRPRPPDIAVSAVRLPAFASGPNGTVAFTFEQTAAVRNPNRAPLAHFDSSLRVAYAGGQLGSVYIPAGLIDGGRTKDMSASFAVPAFAAATPPPLPQEQMAAAAAASAQQQQPAAAAAVMEVDSLLVVKGRVTVLRVLTHHVEAAKVCRVGVSPVDGKMRDKPSKHLLSQNRFGVHGELKFQHRNRRPDCYSQSPYLVLDPKEHQYYSNHNGNRGILANKGLKTMKESLVTDVKTGEVVNW</sequence>
<dbReference type="EMBL" id="CM000126">
    <property type="protein sequence ID" value="EAY73177.1"/>
    <property type="molecule type" value="Genomic_DNA"/>
</dbReference>
<dbReference type="Proteomes" id="UP000007015">
    <property type="component" value="Chromosome 1"/>
</dbReference>
<evidence type="ECO:0000256" key="4">
    <source>
        <dbReference type="SAM" id="Phobius"/>
    </source>
</evidence>
<gene>
    <name evidence="5" type="ORF">OsI_01049</name>
</gene>
<proteinExistence type="predicted"/>
<reference evidence="5 6" key="1">
    <citation type="journal article" date="2005" name="PLoS Biol.">
        <title>The genomes of Oryza sativa: a history of duplications.</title>
        <authorList>
            <person name="Yu J."/>
            <person name="Wang J."/>
            <person name="Lin W."/>
            <person name="Li S."/>
            <person name="Li H."/>
            <person name="Zhou J."/>
            <person name="Ni P."/>
            <person name="Dong W."/>
            <person name="Hu S."/>
            <person name="Zeng C."/>
            <person name="Zhang J."/>
            <person name="Zhang Y."/>
            <person name="Li R."/>
            <person name="Xu Z."/>
            <person name="Li S."/>
            <person name="Li X."/>
            <person name="Zheng H."/>
            <person name="Cong L."/>
            <person name="Lin L."/>
            <person name="Yin J."/>
            <person name="Geng J."/>
            <person name="Li G."/>
            <person name="Shi J."/>
            <person name="Liu J."/>
            <person name="Lv H."/>
            <person name="Li J."/>
            <person name="Wang J."/>
            <person name="Deng Y."/>
            <person name="Ran L."/>
            <person name="Shi X."/>
            <person name="Wang X."/>
            <person name="Wu Q."/>
            <person name="Li C."/>
            <person name="Ren X."/>
            <person name="Wang J."/>
            <person name="Wang X."/>
            <person name="Li D."/>
            <person name="Liu D."/>
            <person name="Zhang X."/>
            <person name="Ji Z."/>
            <person name="Zhao W."/>
            <person name="Sun Y."/>
            <person name="Zhang Z."/>
            <person name="Bao J."/>
            <person name="Han Y."/>
            <person name="Dong L."/>
            <person name="Ji J."/>
            <person name="Chen P."/>
            <person name="Wu S."/>
            <person name="Liu J."/>
            <person name="Xiao Y."/>
            <person name="Bu D."/>
            <person name="Tan J."/>
            <person name="Yang L."/>
            <person name="Ye C."/>
            <person name="Zhang J."/>
            <person name="Xu J."/>
            <person name="Zhou Y."/>
            <person name="Yu Y."/>
            <person name="Zhang B."/>
            <person name="Zhuang S."/>
            <person name="Wei H."/>
            <person name="Liu B."/>
            <person name="Lei M."/>
            <person name="Yu H."/>
            <person name="Li Y."/>
            <person name="Xu H."/>
            <person name="Wei S."/>
            <person name="He X."/>
            <person name="Fang L."/>
            <person name="Zhang Z."/>
            <person name="Zhang Y."/>
            <person name="Huang X."/>
            <person name="Su Z."/>
            <person name="Tong W."/>
            <person name="Li J."/>
            <person name="Tong Z."/>
            <person name="Li S."/>
            <person name="Ye J."/>
            <person name="Wang L."/>
            <person name="Fang L."/>
            <person name="Lei T."/>
            <person name="Chen C."/>
            <person name="Chen H."/>
            <person name="Xu Z."/>
            <person name="Li H."/>
            <person name="Huang H."/>
            <person name="Zhang F."/>
            <person name="Xu H."/>
            <person name="Li N."/>
            <person name="Zhao C."/>
            <person name="Li S."/>
            <person name="Dong L."/>
            <person name="Huang Y."/>
            <person name="Li L."/>
            <person name="Xi Y."/>
            <person name="Qi Q."/>
            <person name="Li W."/>
            <person name="Zhang B."/>
            <person name="Hu W."/>
            <person name="Zhang Y."/>
            <person name="Tian X."/>
            <person name="Jiao Y."/>
            <person name="Liang X."/>
            <person name="Jin J."/>
            <person name="Gao L."/>
            <person name="Zheng W."/>
            <person name="Hao B."/>
            <person name="Liu S."/>
            <person name="Wang W."/>
            <person name="Yuan L."/>
            <person name="Cao M."/>
            <person name="McDermott J."/>
            <person name="Samudrala R."/>
            <person name="Wang J."/>
            <person name="Wong G.K."/>
            <person name="Yang H."/>
        </authorList>
    </citation>
    <scope>NUCLEOTIDE SEQUENCE [LARGE SCALE GENOMIC DNA]</scope>
    <source>
        <strain evidence="6">cv. 93-11</strain>
    </source>
</reference>
<keyword evidence="4" id="KW-0812">Transmembrane</keyword>
<evidence type="ECO:0000256" key="2">
    <source>
        <dbReference type="ARBA" id="ARBA00023136"/>
    </source>
</evidence>
<protein>
    <recommendedName>
        <fullName evidence="7">Late embryogenesis abundant protein LEA-2 subgroup domain-containing protein</fullName>
    </recommendedName>
</protein>
<evidence type="ECO:0000313" key="5">
    <source>
        <dbReference type="EMBL" id="EAY73177.1"/>
    </source>
</evidence>
<accession>A2WMI1</accession>
<dbReference type="AlphaFoldDB" id="A2WMI1"/>